<comment type="function">
    <text evidence="6">Sequence-specific RNA-binding protein that regulates translation and mRNA stability by binding the 3'-UTR of target mRNAs. Binds the APUM-binding elements (APBEs) in the 3'-UTR mRNA sequence of CLV1, PNH, WUS and FAS2.</text>
</comment>
<comment type="caution">
    <text evidence="10">The sequence shown here is derived from an EMBL/GenBank/DDBJ whole genome shotgun (WGS) entry which is preliminary data.</text>
</comment>
<protein>
    <recommendedName>
        <fullName evidence="9">PUM-HD domain-containing protein</fullName>
    </recommendedName>
</protein>
<evidence type="ECO:0000256" key="2">
    <source>
        <dbReference type="ARBA" id="ARBA00022490"/>
    </source>
</evidence>
<evidence type="ECO:0000256" key="5">
    <source>
        <dbReference type="ARBA" id="ARBA00022884"/>
    </source>
</evidence>
<feature type="region of interest" description="Disordered" evidence="8">
    <location>
        <begin position="135"/>
        <end position="166"/>
    </location>
</feature>
<feature type="repeat" description="Pumilio" evidence="7">
    <location>
        <begin position="778"/>
        <end position="813"/>
    </location>
</feature>
<dbReference type="FunFam" id="1.25.10.10:FF:000004">
    <property type="entry name" value="Pumilio homolog 1 isoform 2"/>
    <property type="match status" value="1"/>
</dbReference>
<keyword evidence="4" id="KW-0810">Translation regulation</keyword>
<dbReference type="GO" id="GO:0006417">
    <property type="term" value="P:regulation of translation"/>
    <property type="evidence" value="ECO:0007669"/>
    <property type="project" value="UniProtKB-KW"/>
</dbReference>
<feature type="compositionally biased region" description="Basic and acidic residues" evidence="8">
    <location>
        <begin position="470"/>
        <end position="481"/>
    </location>
</feature>
<feature type="compositionally biased region" description="Polar residues" evidence="8">
    <location>
        <begin position="221"/>
        <end position="239"/>
    </location>
</feature>
<feature type="compositionally biased region" description="Polar residues" evidence="8">
    <location>
        <begin position="135"/>
        <end position="148"/>
    </location>
</feature>
<feature type="repeat" description="Pumilio" evidence="7">
    <location>
        <begin position="633"/>
        <end position="668"/>
    </location>
</feature>
<comment type="subcellular location">
    <subcellularLocation>
        <location evidence="1">Cytoplasm</location>
    </subcellularLocation>
</comment>
<dbReference type="InterPro" id="IPR001313">
    <property type="entry name" value="Pumilio_RNA-bd_rpt"/>
</dbReference>
<dbReference type="AlphaFoldDB" id="A0ABC8JKW6"/>
<dbReference type="InterPro" id="IPR033712">
    <property type="entry name" value="Pumilio_RNA-bd"/>
</dbReference>
<evidence type="ECO:0000256" key="3">
    <source>
        <dbReference type="ARBA" id="ARBA00022737"/>
    </source>
</evidence>
<feature type="compositionally biased region" description="Basic residues" evidence="8">
    <location>
        <begin position="1"/>
        <end position="19"/>
    </location>
</feature>
<dbReference type="InterPro" id="IPR033133">
    <property type="entry name" value="PUM-HD"/>
</dbReference>
<feature type="repeat" description="Pumilio" evidence="7">
    <location>
        <begin position="705"/>
        <end position="741"/>
    </location>
</feature>
<feature type="repeat" description="Pumilio" evidence="7">
    <location>
        <begin position="669"/>
        <end position="704"/>
    </location>
</feature>
<feature type="compositionally biased region" description="Low complexity" evidence="8">
    <location>
        <begin position="199"/>
        <end position="209"/>
    </location>
</feature>
<feature type="repeat" description="Pumilio" evidence="7">
    <location>
        <begin position="742"/>
        <end position="777"/>
    </location>
</feature>
<dbReference type="CDD" id="cd07920">
    <property type="entry name" value="Pumilio"/>
    <property type="match status" value="1"/>
</dbReference>
<evidence type="ECO:0000256" key="4">
    <source>
        <dbReference type="ARBA" id="ARBA00022845"/>
    </source>
</evidence>
<dbReference type="SMART" id="SM00025">
    <property type="entry name" value="Pumilio"/>
    <property type="match status" value="8"/>
</dbReference>
<dbReference type="SUPFAM" id="SSF48371">
    <property type="entry name" value="ARM repeat"/>
    <property type="match status" value="1"/>
</dbReference>
<proteinExistence type="predicted"/>
<feature type="domain" description="PUM-HD" evidence="9">
    <location>
        <begin position="541"/>
        <end position="881"/>
    </location>
</feature>
<feature type="region of interest" description="Disordered" evidence="8">
    <location>
        <begin position="460"/>
        <end position="485"/>
    </location>
</feature>
<gene>
    <name evidence="10" type="ORF">ERUC_LOCUS12570</name>
</gene>
<reference evidence="10 11" key="1">
    <citation type="submission" date="2022-03" db="EMBL/GenBank/DDBJ databases">
        <authorList>
            <person name="Macdonald S."/>
            <person name="Ahmed S."/>
            <person name="Newling K."/>
        </authorList>
    </citation>
    <scope>NUCLEOTIDE SEQUENCE [LARGE SCALE GENOMIC DNA]</scope>
</reference>
<feature type="region of interest" description="Disordered" evidence="8">
    <location>
        <begin position="186"/>
        <end position="251"/>
    </location>
</feature>
<feature type="compositionally biased region" description="Polar residues" evidence="8">
    <location>
        <begin position="95"/>
        <end position="116"/>
    </location>
</feature>
<dbReference type="Pfam" id="PF00806">
    <property type="entry name" value="PUF"/>
    <property type="match status" value="8"/>
</dbReference>
<dbReference type="Gene3D" id="1.25.10.10">
    <property type="entry name" value="Leucine-rich Repeat Variant"/>
    <property type="match status" value="1"/>
</dbReference>
<dbReference type="GO" id="GO:0005737">
    <property type="term" value="C:cytoplasm"/>
    <property type="evidence" value="ECO:0007669"/>
    <property type="project" value="UniProtKB-SubCell"/>
</dbReference>
<dbReference type="PANTHER" id="PTHR12537:SF152">
    <property type="entry name" value="SERINE_ARGININE-RICH RIBONUCLEOPROTEIN"/>
    <property type="match status" value="1"/>
</dbReference>
<keyword evidence="11" id="KW-1185">Reference proteome</keyword>
<name>A0ABC8JKW6_ERUVS</name>
<dbReference type="EMBL" id="CAKOAT010119265">
    <property type="protein sequence ID" value="CAH8332267.1"/>
    <property type="molecule type" value="Genomic_DNA"/>
</dbReference>
<evidence type="ECO:0000259" key="9">
    <source>
        <dbReference type="PROSITE" id="PS50303"/>
    </source>
</evidence>
<evidence type="ECO:0000256" key="1">
    <source>
        <dbReference type="ARBA" id="ARBA00004496"/>
    </source>
</evidence>
<feature type="repeat" description="Pumilio" evidence="7">
    <location>
        <begin position="820"/>
        <end position="855"/>
    </location>
</feature>
<feature type="repeat" description="Pumilio" evidence="7">
    <location>
        <begin position="597"/>
        <end position="632"/>
    </location>
</feature>
<dbReference type="GO" id="GO:0003729">
    <property type="term" value="F:mRNA binding"/>
    <property type="evidence" value="ECO:0007669"/>
    <property type="project" value="UniProtKB-ARBA"/>
</dbReference>
<feature type="region of interest" description="Disordered" evidence="8">
    <location>
        <begin position="1"/>
        <end position="21"/>
    </location>
</feature>
<dbReference type="PANTHER" id="PTHR12537">
    <property type="entry name" value="RNA BINDING PROTEIN PUMILIO-RELATED"/>
    <property type="match status" value="1"/>
</dbReference>
<dbReference type="Proteomes" id="UP001642260">
    <property type="component" value="Unassembled WGS sequence"/>
</dbReference>
<evidence type="ECO:0000256" key="7">
    <source>
        <dbReference type="PROSITE-ProRule" id="PRU00317"/>
    </source>
</evidence>
<accession>A0ABC8JKW6</accession>
<evidence type="ECO:0000313" key="10">
    <source>
        <dbReference type="EMBL" id="CAH8332267.1"/>
    </source>
</evidence>
<feature type="repeat" description="Pumilio" evidence="7">
    <location>
        <begin position="561"/>
        <end position="596"/>
    </location>
</feature>
<organism evidence="10 11">
    <name type="scientific">Eruca vesicaria subsp. sativa</name>
    <name type="common">Garden rocket</name>
    <name type="synonym">Eruca sativa</name>
    <dbReference type="NCBI Taxonomy" id="29727"/>
    <lineage>
        <taxon>Eukaryota</taxon>
        <taxon>Viridiplantae</taxon>
        <taxon>Streptophyta</taxon>
        <taxon>Embryophyta</taxon>
        <taxon>Tracheophyta</taxon>
        <taxon>Spermatophyta</taxon>
        <taxon>Magnoliopsida</taxon>
        <taxon>eudicotyledons</taxon>
        <taxon>Gunneridae</taxon>
        <taxon>Pentapetalae</taxon>
        <taxon>rosids</taxon>
        <taxon>malvids</taxon>
        <taxon>Brassicales</taxon>
        <taxon>Brassicaceae</taxon>
        <taxon>Brassiceae</taxon>
        <taxon>Eruca</taxon>
    </lineage>
</organism>
<evidence type="ECO:0000256" key="6">
    <source>
        <dbReference type="ARBA" id="ARBA00055193"/>
    </source>
</evidence>
<keyword evidence="3" id="KW-0677">Repeat</keyword>
<dbReference type="InterPro" id="IPR016024">
    <property type="entry name" value="ARM-type_fold"/>
</dbReference>
<sequence length="891" mass="99924">MKTKSKLHKTSRKKERKHRNDTNAINTLVSLLSLSSSLSLSDDLTRAAQTLGFVYSEISLLLSTNPQLLVSQKKRRLRKAITFGAMATENPIRMSGNNERWSNSKPVSVPNRSGSAPPSMEGSFLAVDSLLSRQGSSGCNNSKPLTTHPNKHKLTRSPSPPIYYPIIRSNQGLNRVDSPIHLSQGTLSTHKEVSEDESSQQQSVNSVSDRTNGVDGRQDDSSSGLTPQHSRSNSSNGEMNTKDESGNFSEISDDAASVIRASIGIEKSSDESTIISKMKSTNISGPGTAKHPREPRNVRPERQMYQQQNNVTWVQSGGNMNYHNVNGTGQFHYGAPYKFSGDGQHVLQSSGFTQPQPQPYAATQTAYVTSPGQVYNMQSPAVYSPQYGYGPYTNMIPHPQFIPGYPSHGSVGPEFIPQLHGNVVHRGEVQYAESFYAPPGHQPSFPDPMYMHHSQQPFGHMNAPRGNHKNAHEPQKDEQKQIRGPNNYSVGRMGLNYYGVQPNMVQYLPTAPLSPGYVPYVEAYPGWQQPQGSLEGTNGPRLCNFLEDLKSGKGRRFGLSDITGHIVEFSADQHGSRFIQQKIENCKPEEKEAVFRELLPHACKLMTDVFGNYVIQKFFEYGNTSQRKELADQLMGQIVPLSMQMYGCRVIQKALDVIEPDQRVRLARELDGEVMRCVRDQNGNHVIQKCIESIPADRVGFMLSAFRGQVTSLSMHPYGCRVIQRLMERCSNEHQCQFITEEILESARVLSKDQYGNYVIQHVLEKGTSEERERIVRKLSGHIVQLSLHKFASNVIEKCLEHGGRIERDLIIKEIAGPDESYDSLLMMMKDQYGNYVVQKIFETCSADQRVVLVSRVRMHASALKKYTYGKHIVTRLEQPFGEAERRESRR</sequence>
<keyword evidence="2" id="KW-0963">Cytoplasm</keyword>
<keyword evidence="5" id="KW-0694">RNA-binding</keyword>
<evidence type="ECO:0000256" key="8">
    <source>
        <dbReference type="SAM" id="MobiDB-lite"/>
    </source>
</evidence>
<evidence type="ECO:0000313" key="11">
    <source>
        <dbReference type="Proteomes" id="UP001642260"/>
    </source>
</evidence>
<dbReference type="PROSITE" id="PS50303">
    <property type="entry name" value="PUM_HD"/>
    <property type="match status" value="1"/>
</dbReference>
<feature type="region of interest" description="Disordered" evidence="8">
    <location>
        <begin position="94"/>
        <end position="121"/>
    </location>
</feature>
<dbReference type="InterPro" id="IPR011989">
    <property type="entry name" value="ARM-like"/>
</dbReference>
<dbReference type="PROSITE" id="PS50302">
    <property type="entry name" value="PUM"/>
    <property type="match status" value="8"/>
</dbReference>